<name>A0ABD0UTF3_DENTH</name>
<dbReference type="InterPro" id="IPR039900">
    <property type="entry name" value="Pat1-like"/>
</dbReference>
<organism evidence="3 4">
    <name type="scientific">Dendrobium thyrsiflorum</name>
    <name type="common">Pinecone-like raceme dendrobium</name>
    <name type="synonym">Orchid</name>
    <dbReference type="NCBI Taxonomy" id="117978"/>
    <lineage>
        <taxon>Eukaryota</taxon>
        <taxon>Viridiplantae</taxon>
        <taxon>Streptophyta</taxon>
        <taxon>Embryophyta</taxon>
        <taxon>Tracheophyta</taxon>
        <taxon>Spermatophyta</taxon>
        <taxon>Magnoliopsida</taxon>
        <taxon>Liliopsida</taxon>
        <taxon>Asparagales</taxon>
        <taxon>Orchidaceae</taxon>
        <taxon>Epidendroideae</taxon>
        <taxon>Malaxideae</taxon>
        <taxon>Dendrobiinae</taxon>
        <taxon>Dendrobium</taxon>
    </lineage>
</organism>
<evidence type="ECO:0000313" key="3">
    <source>
        <dbReference type="EMBL" id="KAL0916113.1"/>
    </source>
</evidence>
<comment type="subcellular location">
    <subcellularLocation>
        <location evidence="1">Cytoplasm</location>
        <location evidence="1">P-body</location>
    </subcellularLocation>
</comment>
<dbReference type="Proteomes" id="UP001552299">
    <property type="component" value="Unassembled WGS sequence"/>
</dbReference>
<comment type="caution">
    <text evidence="3">The sequence shown here is derived from an EMBL/GenBank/DDBJ whole genome shotgun (WGS) entry which is preliminary data.</text>
</comment>
<keyword evidence="4" id="KW-1185">Reference proteome</keyword>
<keyword evidence="2" id="KW-0963">Cytoplasm</keyword>
<dbReference type="PANTHER" id="PTHR21551">
    <property type="entry name" value="TOPOISOMERASE II-ASSOCIATED PROTEIN PAT1"/>
    <property type="match status" value="1"/>
</dbReference>
<evidence type="ECO:0000313" key="4">
    <source>
        <dbReference type="Proteomes" id="UP001552299"/>
    </source>
</evidence>
<protein>
    <submittedName>
        <fullName evidence="3">Uncharacterized protein</fullName>
    </submittedName>
</protein>
<dbReference type="GO" id="GO:0000932">
    <property type="term" value="C:P-body"/>
    <property type="evidence" value="ECO:0007669"/>
    <property type="project" value="UniProtKB-SubCell"/>
</dbReference>
<gene>
    <name evidence="3" type="ORF">M5K25_013596</name>
</gene>
<sequence length="326" mass="37204">MLNQHFFPSFIRDVPSQTCSINEPRAYHQVNVLQRIPFSFIRRPRPLLEGDPPATHGEEILEQRTSVNPLDQEPMFAARITIEDCMRLLPDVDDIDRVIQFGQSQDSGSQLKWRQQVHHEGIAASLQFVDPFGPGKAGHSVGLTTKDDLVFLRLVSLPKGENVPTSGSGSPFSWEEERLLKEPILDVIFQKPKITKLQFLHGLEKDLEGIEYYMWNTYDLELCLRRYFSAASVFDAAKDIMKALRNKHPNLASKLEALLLEIGSRFVTLPEERLLDVVNASLHYCYKYPTATTTEVPQSLKKELSGFCRICFTADAMNKHVDFVRK</sequence>
<dbReference type="AlphaFoldDB" id="A0ABD0UTF3"/>
<proteinExistence type="predicted"/>
<reference evidence="3 4" key="1">
    <citation type="journal article" date="2024" name="Plant Biotechnol. J.">
        <title>Dendrobium thyrsiflorum genome and its molecular insights into genes involved in important horticultural traits.</title>
        <authorList>
            <person name="Chen B."/>
            <person name="Wang J.Y."/>
            <person name="Zheng P.J."/>
            <person name="Li K.L."/>
            <person name="Liang Y.M."/>
            <person name="Chen X.F."/>
            <person name="Zhang C."/>
            <person name="Zhao X."/>
            <person name="He X."/>
            <person name="Zhang G.Q."/>
            <person name="Liu Z.J."/>
            <person name="Xu Q."/>
        </authorList>
    </citation>
    <scope>NUCLEOTIDE SEQUENCE [LARGE SCALE GENOMIC DNA]</scope>
    <source>
        <strain evidence="3">GZMU011</strain>
    </source>
</reference>
<dbReference type="EMBL" id="JANQDX010000011">
    <property type="protein sequence ID" value="KAL0916113.1"/>
    <property type="molecule type" value="Genomic_DNA"/>
</dbReference>
<dbReference type="PANTHER" id="PTHR21551:SF0">
    <property type="entry name" value="PROTEIN ASSOCIATED WITH TOPO II RELATED-1, ISOFORM A"/>
    <property type="match status" value="1"/>
</dbReference>
<evidence type="ECO:0000256" key="2">
    <source>
        <dbReference type="ARBA" id="ARBA00022490"/>
    </source>
</evidence>
<evidence type="ECO:0000256" key="1">
    <source>
        <dbReference type="ARBA" id="ARBA00004201"/>
    </source>
</evidence>
<accession>A0ABD0UTF3</accession>